<accession>A0ABZ2UYI6</accession>
<name>A0ABZ2UYI6_9CYAN</name>
<proteinExistence type="predicted"/>
<reference evidence="1 2" key="1">
    <citation type="submission" date="2024-04" db="EMBL/GenBank/DDBJ databases">
        <title>Okeanomitos corallinicola gen. &amp; sp. nov. (Nostocales, Cyanobacteria), a new toxic marine heterocyst-forming cyanobacterium from a coral reef.</title>
        <authorList>
            <person name="Li H."/>
            <person name="Li R."/>
            <person name="Kang J."/>
            <person name="Hii K.S."/>
            <person name="Mohamed H.F."/>
            <person name="Xu X."/>
            <person name="Luo Z."/>
        </authorList>
    </citation>
    <scope>NUCLEOTIDE SEQUENCE [LARGE SCALE GENOMIC DNA]</scope>
    <source>
        <strain evidence="1 2">TIOX110</strain>
    </source>
</reference>
<keyword evidence="2" id="KW-1185">Reference proteome</keyword>
<dbReference type="RefSeq" id="WP_353932177.1">
    <property type="nucleotide sequence ID" value="NZ_CP150886.1"/>
</dbReference>
<evidence type="ECO:0000313" key="1">
    <source>
        <dbReference type="EMBL" id="WZB89273.1"/>
    </source>
</evidence>
<organism evidence="1 2">
    <name type="scientific">Okeanomitos corallinicola TIOX110</name>
    <dbReference type="NCBI Taxonomy" id="3133117"/>
    <lineage>
        <taxon>Bacteria</taxon>
        <taxon>Bacillati</taxon>
        <taxon>Cyanobacteriota</taxon>
        <taxon>Cyanophyceae</taxon>
        <taxon>Nostocales</taxon>
        <taxon>Aphanizomenonaceae</taxon>
        <taxon>Okeanomitos</taxon>
    </lineage>
</organism>
<evidence type="ECO:0000313" key="2">
    <source>
        <dbReference type="Proteomes" id="UP001483337"/>
    </source>
</evidence>
<dbReference type="Proteomes" id="UP001483337">
    <property type="component" value="Chromosome"/>
</dbReference>
<protein>
    <submittedName>
        <fullName evidence="1">Uncharacterized protein</fullName>
    </submittedName>
</protein>
<sequence>MARTNPHTLQMQITTMFRDGQSFFALTKVQDWLKEHNQNPLEYDVIFHQKPAPPGSKEVIAIEIELQRKDGQPVDPWLQEQANLHA</sequence>
<gene>
    <name evidence="1" type="ORF">WJM97_06210</name>
</gene>
<dbReference type="EMBL" id="CP150886">
    <property type="protein sequence ID" value="WZB89273.1"/>
    <property type="molecule type" value="Genomic_DNA"/>
</dbReference>